<dbReference type="AlphaFoldDB" id="A0A0B6Y1S3"/>
<evidence type="ECO:0000256" key="1">
    <source>
        <dbReference type="SAM" id="MobiDB-lite"/>
    </source>
</evidence>
<name>A0A0B6Y1S3_9EUPU</name>
<feature type="compositionally biased region" description="Low complexity" evidence="1">
    <location>
        <begin position="124"/>
        <end position="133"/>
    </location>
</feature>
<evidence type="ECO:0000313" key="2">
    <source>
        <dbReference type="EMBL" id="CEK49435.1"/>
    </source>
</evidence>
<reference evidence="2" key="1">
    <citation type="submission" date="2014-12" db="EMBL/GenBank/DDBJ databases">
        <title>Insight into the proteome of Arion vulgaris.</title>
        <authorList>
            <person name="Aradska J."/>
            <person name="Bulat T."/>
            <person name="Smidak R."/>
            <person name="Sarate P."/>
            <person name="Gangsoo J."/>
            <person name="Sialana F."/>
            <person name="Bilban M."/>
            <person name="Lubec G."/>
        </authorList>
    </citation>
    <scope>NUCLEOTIDE SEQUENCE</scope>
    <source>
        <tissue evidence="2">Skin</tissue>
    </source>
</reference>
<dbReference type="EMBL" id="HACG01002570">
    <property type="protein sequence ID" value="CEK49435.1"/>
    <property type="molecule type" value="Transcribed_RNA"/>
</dbReference>
<feature type="non-terminal residue" evidence="2">
    <location>
        <position position="1"/>
    </location>
</feature>
<gene>
    <name evidence="2" type="primary">ORF7745</name>
</gene>
<sequence length="206" mass="22617">FSSDSTTINTHTENISSPSSEFIKVSLSNEQLTTVAQTNSDGDRPLKAGLSYEQIETDNVNSSSSHLAAKIYMSDKHITSESLHDVKCNLGNINTDSHPLNQDSSLLTPQLPLRLHTERSHKNSSACSSEESSGIPTEFTPQKSHSIINVENPPGLMLSSVVNEELTQSQEKQKRSHRKRTAVTDLDASLVMTGKRVRKTLVKVSM</sequence>
<accession>A0A0B6Y1S3</accession>
<feature type="region of interest" description="Disordered" evidence="1">
    <location>
        <begin position="117"/>
        <end position="142"/>
    </location>
</feature>
<protein>
    <submittedName>
        <fullName evidence="2">Uncharacterized protein</fullName>
    </submittedName>
</protein>
<proteinExistence type="predicted"/>
<organism evidence="2">
    <name type="scientific">Arion vulgaris</name>
    <dbReference type="NCBI Taxonomy" id="1028688"/>
    <lineage>
        <taxon>Eukaryota</taxon>
        <taxon>Metazoa</taxon>
        <taxon>Spiralia</taxon>
        <taxon>Lophotrochozoa</taxon>
        <taxon>Mollusca</taxon>
        <taxon>Gastropoda</taxon>
        <taxon>Heterobranchia</taxon>
        <taxon>Euthyneura</taxon>
        <taxon>Panpulmonata</taxon>
        <taxon>Eupulmonata</taxon>
        <taxon>Stylommatophora</taxon>
        <taxon>Helicina</taxon>
        <taxon>Arionoidea</taxon>
        <taxon>Arionidae</taxon>
        <taxon>Arion</taxon>
    </lineage>
</organism>